<evidence type="ECO:0000256" key="2">
    <source>
        <dbReference type="SAM" id="SignalP"/>
    </source>
</evidence>
<sequence>MKIHACLGILLILRVEFANGCESGGSITVSAGQTCTISSSTTVDIIQVDGTLVIAGNPSDSDTIVRIKATSITVSENGIITADGQGFPAQSGHGAGASSGSGGSYGGRGGTPSGSYLVAEEAVPYGDTKIPMSYGSGGGSSCGGSGGGIVVLKAADFIQIDGKVSASGNDGGSGCGGGSGGSIYLLTMDMRGTGLIYARGGDGYGSGGGGSGGRISIVHTNEKTFTGKILADGGLIDGMVSTLDLAMSASSYTSYPAAYGEIGYHSSISWRAGSQNTNQYLEATFTASMVTSFATKGDPNAGYYVRTFKVQFYNESTSAWEFLPYPPGGLFTGNVNSGSEVTQNLEFPIYAAKLRFYPQTWYSRIGMAVKVNGYAYSYAPGKLRTIMKVNEYAYSYAPAGSGGPGTIYLAQEGDNGVLEIDNRGKDPKIAKHDLCNEFDVETSGGAAWMFESNTFDKIILSYGSHLVLSNDVVVSQCEADDNSVLYLLSNYTLQLENTLMTNAFIQPNATFVTDEGNTLYIEKWLYVLGNMTYGIKDEIIINGNLTIEVQEINTQLLKIGEDAAMHVVGDYIFPLNTTKFSIFGDFVSGVINITSIEGFLVGEKGVVRMDPVDTNMNLGYTFDNQGEVYLEKAISIVNPCEKFSVDGGGKLIWPGEASITIECNEVVINGEFKPGNISWGEGALTLKIGESADFEFTANGPILTNSFWASGTTKIKNLVEFKSLNATDERIATFYLDAGGKLYLNTQSEPMQIDGVEVNKTYSSIRAQYMIINGYLEAGLLSTDPGNRLISVGNEGTFLLTAQESMYVHELEVFGQMDVFNPVIFRGEDIEKMEKLTIGESGSLTLDFNAQSSKTWTGVSEIPLHYAYISGQFKAGNMINHYNNTDNEGWNYMYLHNGSSTLEFETADPFYIDTADINGTFTSYKPIAIRAFTPDNPLNIFIGWAGHVTFDSQASHPIGPFTSNSSIYGVRWVTDESSNFQAGNTHFVLDHLEIGGTLTARPESTVQVKNLVVTSSGDVNITTPVDIMGEVMDNSGLIDIDYRRWPENTDEGNENTNINMETSVTVSGTLQAGSLYIETGDMSVSGKVDVNGGGYLTDKGPGAGVSHSSGASGGSHGGRGGKGNSASAVMPYGSIYTVGTWGSGGGSSSSYRGGRGGGRLHVETVNFTLSGNVYANGDNSVGYHAAGGSGGSIYVNCDDLHMTGYMYSKGGSGTSNGGGGAGGRVNVFFKSGFYESGHVTANGGSGREPGGPGIMYFHGDHSRGLRVDNKCQIPTVTEPSGISADIDDFNNYIATGAIAFLLPTTDGFVYDFTIIEIYGGAHLTMNGTNTHVKSIKVVGDDTGHYHIAPHHTLELIELSHVSVNVDQGEPQASDLNLHIV</sequence>
<reference evidence="4" key="1">
    <citation type="submission" date="2018-11" db="EMBL/GenBank/DDBJ databases">
        <authorList>
            <person name="Alioto T."/>
            <person name="Alioto T."/>
        </authorList>
    </citation>
    <scope>NUCLEOTIDE SEQUENCE</scope>
</reference>
<dbReference type="InterPro" id="IPR000421">
    <property type="entry name" value="FA58C"/>
</dbReference>
<evidence type="ECO:0000313" key="4">
    <source>
        <dbReference type="EMBL" id="VDI38522.1"/>
    </source>
</evidence>
<evidence type="ECO:0000313" key="5">
    <source>
        <dbReference type="Proteomes" id="UP000596742"/>
    </source>
</evidence>
<dbReference type="Pfam" id="PF00754">
    <property type="entry name" value="F5_F8_type_C"/>
    <property type="match status" value="1"/>
</dbReference>
<organism evidence="4 5">
    <name type="scientific">Mytilus galloprovincialis</name>
    <name type="common">Mediterranean mussel</name>
    <dbReference type="NCBI Taxonomy" id="29158"/>
    <lineage>
        <taxon>Eukaryota</taxon>
        <taxon>Metazoa</taxon>
        <taxon>Spiralia</taxon>
        <taxon>Lophotrochozoa</taxon>
        <taxon>Mollusca</taxon>
        <taxon>Bivalvia</taxon>
        <taxon>Autobranchia</taxon>
        <taxon>Pteriomorphia</taxon>
        <taxon>Mytilida</taxon>
        <taxon>Mytiloidea</taxon>
        <taxon>Mytilidae</taxon>
        <taxon>Mytilinae</taxon>
        <taxon>Mytilus</taxon>
    </lineage>
</organism>
<feature type="domain" description="F5/8 type C" evidence="3">
    <location>
        <begin position="228"/>
        <end position="374"/>
    </location>
</feature>
<dbReference type="EMBL" id="UYJE01005602">
    <property type="protein sequence ID" value="VDI38522.1"/>
    <property type="molecule type" value="Genomic_DNA"/>
</dbReference>
<feature type="compositionally biased region" description="Gly residues" evidence="1">
    <location>
        <begin position="1111"/>
        <end position="1123"/>
    </location>
</feature>
<dbReference type="PANTHER" id="PTHR31513:SF2">
    <property type="entry name" value="MRAZ"/>
    <property type="match status" value="1"/>
</dbReference>
<evidence type="ECO:0000259" key="3">
    <source>
        <dbReference type="PROSITE" id="PS50022"/>
    </source>
</evidence>
<accession>A0A8B6ERS7</accession>
<dbReference type="PANTHER" id="PTHR31513">
    <property type="entry name" value="EPHRIN TYPE-B RECEPTOR"/>
    <property type="match status" value="1"/>
</dbReference>
<name>A0A8B6ERS7_MYTGA</name>
<feature type="region of interest" description="Disordered" evidence="1">
    <location>
        <begin position="89"/>
        <end position="108"/>
    </location>
</feature>
<gene>
    <name evidence="4" type="ORF">MGAL_10B075772</name>
</gene>
<evidence type="ECO:0000256" key="1">
    <source>
        <dbReference type="SAM" id="MobiDB-lite"/>
    </source>
</evidence>
<dbReference type="SUPFAM" id="SSF49785">
    <property type="entry name" value="Galactose-binding domain-like"/>
    <property type="match status" value="1"/>
</dbReference>
<dbReference type="InterPro" id="IPR008979">
    <property type="entry name" value="Galactose-bd-like_sf"/>
</dbReference>
<feature type="compositionally biased region" description="Gly residues" evidence="1">
    <location>
        <begin position="93"/>
        <end position="108"/>
    </location>
</feature>
<feature type="signal peptide" evidence="2">
    <location>
        <begin position="1"/>
        <end position="20"/>
    </location>
</feature>
<protein>
    <recommendedName>
        <fullName evidence="3">F5/8 type C domain-containing protein</fullName>
    </recommendedName>
</protein>
<feature type="region of interest" description="Disordered" evidence="1">
    <location>
        <begin position="1099"/>
        <end position="1124"/>
    </location>
</feature>
<feature type="chain" id="PRO_5033065631" description="F5/8 type C domain-containing protein" evidence="2">
    <location>
        <begin position="21"/>
        <end position="1380"/>
    </location>
</feature>
<proteinExistence type="predicted"/>
<comment type="caution">
    <text evidence="4">The sequence shown here is derived from an EMBL/GenBank/DDBJ whole genome shotgun (WGS) entry which is preliminary data.</text>
</comment>
<dbReference type="Proteomes" id="UP000596742">
    <property type="component" value="Unassembled WGS sequence"/>
</dbReference>
<dbReference type="Gene3D" id="2.60.120.260">
    <property type="entry name" value="Galactose-binding domain-like"/>
    <property type="match status" value="1"/>
</dbReference>
<dbReference type="PROSITE" id="PS50022">
    <property type="entry name" value="FA58C_3"/>
    <property type="match status" value="1"/>
</dbReference>
<dbReference type="OrthoDB" id="10046852at2759"/>
<keyword evidence="2" id="KW-0732">Signal</keyword>
<keyword evidence="5" id="KW-1185">Reference proteome</keyword>